<dbReference type="InterPro" id="IPR004360">
    <property type="entry name" value="Glyas_Fos-R_dOase_dom"/>
</dbReference>
<feature type="domain" description="VOC" evidence="1">
    <location>
        <begin position="4"/>
        <end position="116"/>
    </location>
</feature>
<dbReference type="InterPro" id="IPR029068">
    <property type="entry name" value="Glyas_Bleomycin-R_OHBP_Dase"/>
</dbReference>
<reference evidence="2 3" key="1">
    <citation type="journal article" date="2020" name="ISME J.">
        <title>Comparative genomics reveals insights into cyanobacterial evolution and habitat adaptation.</title>
        <authorList>
            <person name="Chen M.Y."/>
            <person name="Teng W.K."/>
            <person name="Zhao L."/>
            <person name="Hu C.X."/>
            <person name="Zhou Y.K."/>
            <person name="Han B.P."/>
            <person name="Song L.R."/>
            <person name="Shu W.S."/>
        </authorList>
    </citation>
    <scope>NUCLEOTIDE SEQUENCE [LARGE SCALE GENOMIC DNA]</scope>
    <source>
        <strain evidence="2 3">FACHB-723</strain>
    </source>
</reference>
<accession>A0ABR8A191</accession>
<dbReference type="InterPro" id="IPR037523">
    <property type="entry name" value="VOC_core"/>
</dbReference>
<dbReference type="EMBL" id="JACJQB010000065">
    <property type="protein sequence ID" value="MBD2189968.1"/>
    <property type="molecule type" value="Genomic_DNA"/>
</dbReference>
<evidence type="ECO:0000313" key="3">
    <source>
        <dbReference type="Proteomes" id="UP000642094"/>
    </source>
</evidence>
<comment type="caution">
    <text evidence="2">The sequence shown here is derived from an EMBL/GenBank/DDBJ whole genome shotgun (WGS) entry which is preliminary data.</text>
</comment>
<name>A0ABR8A191_9CYAN</name>
<dbReference type="Pfam" id="PF00903">
    <property type="entry name" value="Glyoxalase"/>
    <property type="match status" value="1"/>
</dbReference>
<sequence>MFKYIAEVMYFVSDRRVAAAWYSKLFDTEITCLEDPEHFFIRIGNQDVWFHDADIKVPSGAAGHVAYWQVTDFDAVLELAIKLGAQLYRGPLDREDGTYMCQVKDLDGNLIGFIGPRYSVKSEKE</sequence>
<gene>
    <name evidence="2" type="ORF">H6F41_17725</name>
</gene>
<organism evidence="2 3">
    <name type="scientific">Pseudanabaena mucicola FACHB-723</name>
    <dbReference type="NCBI Taxonomy" id="2692860"/>
    <lineage>
        <taxon>Bacteria</taxon>
        <taxon>Bacillati</taxon>
        <taxon>Cyanobacteriota</taxon>
        <taxon>Cyanophyceae</taxon>
        <taxon>Pseudanabaenales</taxon>
        <taxon>Pseudanabaenaceae</taxon>
        <taxon>Pseudanabaena</taxon>
    </lineage>
</organism>
<dbReference type="Gene3D" id="3.10.180.10">
    <property type="entry name" value="2,3-Dihydroxybiphenyl 1,2-Dioxygenase, domain 1"/>
    <property type="match status" value="1"/>
</dbReference>
<proteinExistence type="predicted"/>
<dbReference type="PROSITE" id="PS51819">
    <property type="entry name" value="VOC"/>
    <property type="match status" value="1"/>
</dbReference>
<keyword evidence="3" id="KW-1185">Reference proteome</keyword>
<dbReference type="SUPFAM" id="SSF54593">
    <property type="entry name" value="Glyoxalase/Bleomycin resistance protein/Dihydroxybiphenyl dioxygenase"/>
    <property type="match status" value="1"/>
</dbReference>
<dbReference type="Proteomes" id="UP000642094">
    <property type="component" value="Unassembled WGS sequence"/>
</dbReference>
<evidence type="ECO:0000259" key="1">
    <source>
        <dbReference type="PROSITE" id="PS51819"/>
    </source>
</evidence>
<protein>
    <submittedName>
        <fullName evidence="2">Glyoxalase</fullName>
    </submittedName>
</protein>
<evidence type="ECO:0000313" key="2">
    <source>
        <dbReference type="EMBL" id="MBD2189968.1"/>
    </source>
</evidence>